<dbReference type="InterPro" id="IPR036856">
    <property type="entry name" value="Ald_Oxase/Xan_DH_a/b_sf"/>
</dbReference>
<sequence>MENKQNLTFSRRSFLKTSALASGGMLIGFNLFNACKAEVKPPIDLSQLNYNDFNAYIKISPEGKVTIFSPNPEIGQGVKTSMPMLIAEELDVLWEDVFVVQGKLDTKNYNRQIAGGSGSIRASWKPLRETGATAKQMLINAAAAKWGISPSECSAKAGLITNDDGDTMGYGDVVLEAAALDVPENVTLKDPKDFTIIGKGKLNVDVDKIITGKPLFGLDYKEEGMLYASIIRPPAFGQILESFDATQAKALPGVVDVITVGSKIRDYENNGKQNWTLVTSNSDKVVVIAKSTWDAFKGIKAIKTTWKVDTKLESTKDHDKVLVDLLDGDKFETRRSDGDVKKALSNADKVIERTYEAPFLPHNTLEPMNFFAHVTNEKVRLIGNMQTPAAAAKMVSEVLERPIEEVSAEITRMGGGFGRRLYNDFVMEAAEIADVIRKPIKMVSSREADMTTGVYRPCVKYRFTASIKNGKLTGYHLKGAGVNASIPTPMANYFPAGAIKNYQVDAATYKSNITTGAWRAPVTHFLASAEQSFFNVLAEELQIDHVQLYLDLLENLKGVNDKRMKFNPKRMEDVIKLVVDKSHWGKTEPHVYQGFSAYFSHNTHVAEVAEIVLENGLPVVKKVTCAIDCGIVVNPLGALNQAKGGVIDGVGHAMYADFSIKNGKPQSNNFNTYQLIRMAQTPKVDVHFVQNNIAPTGLGEPTLPPVGGAIANAIYQATGARLTKQPYMANLKIAEELKV</sequence>
<evidence type="ECO:0000313" key="2">
    <source>
        <dbReference type="EMBL" id="KJD36301.1"/>
    </source>
</evidence>
<dbReference type="InterPro" id="IPR006311">
    <property type="entry name" value="TAT_signal"/>
</dbReference>
<dbReference type="InterPro" id="IPR012368">
    <property type="entry name" value="OxRdtase_Mopterin-bd_su_IorB"/>
</dbReference>
<keyword evidence="3" id="KW-1185">Reference proteome</keyword>
<name>A0A0D7WAZ7_9FLAO</name>
<dbReference type="GO" id="GO:0016491">
    <property type="term" value="F:oxidoreductase activity"/>
    <property type="evidence" value="ECO:0007669"/>
    <property type="project" value="InterPro"/>
</dbReference>
<dbReference type="AlphaFoldDB" id="A0A0D7WAZ7"/>
<dbReference type="OrthoDB" id="9767994at2"/>
<dbReference type="InterPro" id="IPR052516">
    <property type="entry name" value="N-heterocyclic_Hydroxylase"/>
</dbReference>
<dbReference type="Proteomes" id="UP000032578">
    <property type="component" value="Unassembled WGS sequence"/>
</dbReference>
<dbReference type="EMBL" id="JTDW01000004">
    <property type="protein sequence ID" value="KJD36301.1"/>
    <property type="molecule type" value="Genomic_DNA"/>
</dbReference>
<dbReference type="PIRSF" id="PIRSF036389">
    <property type="entry name" value="IOR_B"/>
    <property type="match status" value="1"/>
</dbReference>
<dbReference type="SUPFAM" id="SSF54665">
    <property type="entry name" value="CO dehydrogenase molybdoprotein N-domain-like"/>
    <property type="match status" value="1"/>
</dbReference>
<dbReference type="SMART" id="SM01008">
    <property type="entry name" value="Ald_Xan_dh_C"/>
    <property type="match status" value="1"/>
</dbReference>
<dbReference type="Pfam" id="PF02738">
    <property type="entry name" value="MoCoBD_1"/>
    <property type="match status" value="1"/>
</dbReference>
<dbReference type="InterPro" id="IPR037165">
    <property type="entry name" value="AldOxase/xan_DH_Mopterin-bd_sf"/>
</dbReference>
<accession>A0A0D7WAZ7</accession>
<dbReference type="PROSITE" id="PS51318">
    <property type="entry name" value="TAT"/>
    <property type="match status" value="1"/>
</dbReference>
<dbReference type="Gene3D" id="3.30.365.10">
    <property type="entry name" value="Aldehyde oxidase/xanthine dehydrogenase, molybdopterin binding domain"/>
    <property type="match status" value="4"/>
</dbReference>
<dbReference type="Pfam" id="PF20256">
    <property type="entry name" value="MoCoBD_2"/>
    <property type="match status" value="2"/>
</dbReference>
<organism evidence="2 3">
    <name type="scientific">Neotamlana sedimentorum</name>
    <dbReference type="NCBI Taxonomy" id="1435349"/>
    <lineage>
        <taxon>Bacteria</taxon>
        <taxon>Pseudomonadati</taxon>
        <taxon>Bacteroidota</taxon>
        <taxon>Flavobacteriia</taxon>
        <taxon>Flavobacteriales</taxon>
        <taxon>Flavobacteriaceae</taxon>
        <taxon>Neotamlana</taxon>
    </lineage>
</organism>
<evidence type="ECO:0000259" key="1">
    <source>
        <dbReference type="SMART" id="SM01008"/>
    </source>
</evidence>
<protein>
    <submittedName>
        <fullName evidence="2">Isoquinoline 1-oxidoreductase</fullName>
    </submittedName>
</protein>
<proteinExistence type="predicted"/>
<dbReference type="PANTHER" id="PTHR47495:SF2">
    <property type="entry name" value="ALDEHYDE DEHYDROGENASE"/>
    <property type="match status" value="1"/>
</dbReference>
<reference evidence="2 3" key="1">
    <citation type="submission" date="2014-11" db="EMBL/GenBank/DDBJ databases">
        <title>Tamlana sedimentorum sp. nov., isolated from shallow sand sediments of the Sea of Japan.</title>
        <authorList>
            <person name="Romanenko L.A."/>
        </authorList>
    </citation>
    <scope>NUCLEOTIDE SEQUENCE [LARGE SCALE GENOMIC DNA]</scope>
    <source>
        <strain evidence="2 3">JCM 19808</strain>
    </source>
</reference>
<dbReference type="InterPro" id="IPR000674">
    <property type="entry name" value="Ald_Oxase/Xan_DH_a/b"/>
</dbReference>
<dbReference type="InterPro" id="IPR046867">
    <property type="entry name" value="AldOxase/xan_DH_MoCoBD2"/>
</dbReference>
<dbReference type="SUPFAM" id="SSF56003">
    <property type="entry name" value="Molybdenum cofactor-binding domain"/>
    <property type="match status" value="2"/>
</dbReference>
<comment type="caution">
    <text evidence="2">The sequence shown here is derived from an EMBL/GenBank/DDBJ whole genome shotgun (WGS) entry which is preliminary data.</text>
</comment>
<dbReference type="STRING" id="1435349.PW52_06850"/>
<dbReference type="InterPro" id="IPR008274">
    <property type="entry name" value="AldOxase/xan_DH_MoCoBD1"/>
</dbReference>
<gene>
    <name evidence="2" type="ORF">PW52_06850</name>
</gene>
<dbReference type="PATRIC" id="fig|1435349.4.peg.2336"/>
<dbReference type="Gene3D" id="3.90.1170.50">
    <property type="entry name" value="Aldehyde oxidase/xanthine dehydrogenase, a/b hammerhead"/>
    <property type="match status" value="1"/>
</dbReference>
<dbReference type="RefSeq" id="WP_044632169.1">
    <property type="nucleotide sequence ID" value="NZ_JTDW01000004.1"/>
</dbReference>
<dbReference type="PANTHER" id="PTHR47495">
    <property type="entry name" value="ALDEHYDE DEHYDROGENASE"/>
    <property type="match status" value="1"/>
</dbReference>
<feature type="domain" description="Aldehyde oxidase/xanthine dehydrogenase a/b hammerhead" evidence="1">
    <location>
        <begin position="211"/>
        <end position="310"/>
    </location>
</feature>
<evidence type="ECO:0000313" key="3">
    <source>
        <dbReference type="Proteomes" id="UP000032578"/>
    </source>
</evidence>